<dbReference type="InterPro" id="IPR027417">
    <property type="entry name" value="P-loop_NTPase"/>
</dbReference>
<comment type="caution">
    <text evidence="1">The sequence shown here is derived from an EMBL/GenBank/DDBJ whole genome shotgun (WGS) entry which is preliminary data.</text>
</comment>
<keyword evidence="2" id="KW-1185">Reference proteome</keyword>
<dbReference type="AlphaFoldDB" id="A0A1J4MMU5"/>
<sequence>MENYALPCEIETKEDLKDGISLITNELVNKLRDKLVDFKYDKIHLMELTFENLKNSKFLIPFKACVDTTHFKEDKVYIHSGLNSIKDFNKGYIKYIKYKKSESYINNITSVDIVFSGPLFAQLSTQSNLFLLNYKNLLVEALRRQFYCYLKLISAEIHLQDIFTNTILPFIINEKYYFFQVQYIKENICKKQENDSLSGGFEKINLNFISRLLVIPNINELNSFPSIDISKTKNLEIESYLVKDIQNIKNILKYKSLDYKNKNNFTSTFYLDTTYMLNKYVMENNISIKILKNIKNNIIEKIRDILEEITKFNNLNSDKNIFIYLFLYNYITSFSKLSAQDFLITQLKECFSKFDCLKKLTFLEYKDSQNPISVSYLDRSNICTNTLLNTHYLKCLIMTRNNYNSFGGKILHENEKLVCYKQSGNEIKNEKKEGEISEDELIGRYLKLKKDLNVFVSILLLDKNLDAFLELMYYQSLNGNNLELLEEDSSENGSIPINIRMVNWIIRVCFGISDKQLVYKIVEILFENLVIGNILYNSYMENKEILLYNNKTVEISDGKVSILKNGDLSFKDESIKSIIQQVNDQLLIYKVFENEYSKINQIMNQQFTPRILIYNKGENTNKSKLSIVKQELINYIQKHYIDYKFVHKHILNLLSPYVGQSEENIRQLFNTNIPTILILEGIDVISSNFAISNKQTSNCPVKDNTNFRLKNDSDIDDTNCNYINYSPDLFNDISFRINLHKERIKDMFNPNWALNNLTQYNCHLKNDDDNQSPSENSNDSRTLLTTLLLCLDNIEKKNQNVILIAFSNKHILELDESITRAGRLDIHLSV</sequence>
<dbReference type="Gene3D" id="3.40.50.300">
    <property type="entry name" value="P-loop containing nucleotide triphosphate hydrolases"/>
    <property type="match status" value="1"/>
</dbReference>
<proteinExistence type="predicted"/>
<dbReference type="GeneID" id="39977975"/>
<dbReference type="OrthoDB" id="344212at2759"/>
<dbReference type="RefSeq" id="XP_028875533.1">
    <property type="nucleotide sequence ID" value="XM_029018196.1"/>
</dbReference>
<name>A0A1J4MMU5_9CRYT</name>
<protein>
    <submittedName>
        <fullName evidence="1">Uncharacterized protein</fullName>
    </submittedName>
</protein>
<dbReference type="EMBL" id="LRBP01000012">
    <property type="protein sequence ID" value="OII74340.1"/>
    <property type="molecule type" value="Genomic_DNA"/>
</dbReference>
<evidence type="ECO:0000313" key="2">
    <source>
        <dbReference type="Proteomes" id="UP000186176"/>
    </source>
</evidence>
<gene>
    <name evidence="1" type="ORF">cubi_01184</name>
</gene>
<evidence type="ECO:0000313" key="1">
    <source>
        <dbReference type="EMBL" id="OII74340.1"/>
    </source>
</evidence>
<accession>A0A1J4MMU5</accession>
<dbReference type="Proteomes" id="UP000186176">
    <property type="component" value="Unassembled WGS sequence"/>
</dbReference>
<dbReference type="VEuPathDB" id="CryptoDB:cubi_01184"/>
<reference evidence="1 2" key="1">
    <citation type="submission" date="2016-10" db="EMBL/GenBank/DDBJ databases">
        <title>Reductive evolution of mitochondrial metabolism and differential evolution of invasion-related proteins in Cryptosporidium.</title>
        <authorList>
            <person name="Liu S."/>
            <person name="Roellig D.M."/>
            <person name="Guo Y."/>
            <person name="Li N."/>
            <person name="Frace M.A."/>
            <person name="Tang K."/>
            <person name="Zhang L."/>
            <person name="Feng Y."/>
            <person name="Xiao L."/>
        </authorList>
    </citation>
    <scope>NUCLEOTIDE SEQUENCE [LARGE SCALE GENOMIC DNA]</scope>
    <source>
        <strain evidence="1">39726</strain>
    </source>
</reference>
<organism evidence="1 2">
    <name type="scientific">Cryptosporidium ubiquitum</name>
    <dbReference type="NCBI Taxonomy" id="857276"/>
    <lineage>
        <taxon>Eukaryota</taxon>
        <taxon>Sar</taxon>
        <taxon>Alveolata</taxon>
        <taxon>Apicomplexa</taxon>
        <taxon>Conoidasida</taxon>
        <taxon>Coccidia</taxon>
        <taxon>Eucoccidiorida</taxon>
        <taxon>Eimeriorina</taxon>
        <taxon>Cryptosporidiidae</taxon>
        <taxon>Cryptosporidium</taxon>
    </lineage>
</organism>